<reference evidence="4 5" key="1">
    <citation type="submission" date="2017-06" db="EMBL/GenBank/DDBJ databases">
        <title>Draft genome sequence of a variant of Elsinoe murrayae.</title>
        <authorList>
            <person name="Cheng Q."/>
        </authorList>
    </citation>
    <scope>NUCLEOTIDE SEQUENCE [LARGE SCALE GENOMIC DNA]</scope>
    <source>
        <strain evidence="4 5">CQ-2017a</strain>
    </source>
</reference>
<evidence type="ECO:0000313" key="4">
    <source>
        <dbReference type="EMBL" id="PNS17784.1"/>
    </source>
</evidence>
<organism evidence="4 5">
    <name type="scientific">Sphaceloma murrayae</name>
    <dbReference type="NCBI Taxonomy" id="2082308"/>
    <lineage>
        <taxon>Eukaryota</taxon>
        <taxon>Fungi</taxon>
        <taxon>Dikarya</taxon>
        <taxon>Ascomycota</taxon>
        <taxon>Pezizomycotina</taxon>
        <taxon>Dothideomycetes</taxon>
        <taxon>Dothideomycetidae</taxon>
        <taxon>Myriangiales</taxon>
        <taxon>Elsinoaceae</taxon>
        <taxon>Sphaceloma</taxon>
    </lineage>
</organism>
<keyword evidence="2" id="KW-0472">Membrane</keyword>
<keyword evidence="3" id="KW-0732">Signal</keyword>
<proteinExistence type="predicted"/>
<dbReference type="OrthoDB" id="5427350at2759"/>
<feature type="chain" id="PRO_5014471835" description="ASST-domain-containing protein" evidence="3">
    <location>
        <begin position="26"/>
        <end position="708"/>
    </location>
</feature>
<feature type="transmembrane region" description="Helical" evidence="2">
    <location>
        <begin position="606"/>
        <end position="630"/>
    </location>
</feature>
<dbReference type="EMBL" id="NKHZ01000049">
    <property type="protein sequence ID" value="PNS17784.1"/>
    <property type="molecule type" value="Genomic_DNA"/>
</dbReference>
<dbReference type="STRING" id="2082308.A0A2K1QRS8"/>
<dbReference type="AlphaFoldDB" id="A0A2K1QRS8"/>
<evidence type="ECO:0000256" key="1">
    <source>
        <dbReference type="SAM" id="MobiDB-lite"/>
    </source>
</evidence>
<evidence type="ECO:0000256" key="2">
    <source>
        <dbReference type="SAM" id="Phobius"/>
    </source>
</evidence>
<keyword evidence="2" id="KW-1133">Transmembrane helix</keyword>
<evidence type="ECO:0000256" key="3">
    <source>
        <dbReference type="SAM" id="SignalP"/>
    </source>
</evidence>
<keyword evidence="2" id="KW-0812">Transmembrane</keyword>
<dbReference type="Pfam" id="PF14269">
    <property type="entry name" value="Arylsulfotran_2"/>
    <property type="match status" value="1"/>
</dbReference>
<dbReference type="InterPro" id="IPR053143">
    <property type="entry name" value="Arylsulfate_ST"/>
</dbReference>
<accession>A0A2K1QRS8</accession>
<dbReference type="Proteomes" id="UP000243797">
    <property type="component" value="Unassembled WGS sequence"/>
</dbReference>
<feature type="signal peptide" evidence="3">
    <location>
        <begin position="1"/>
        <end position="25"/>
    </location>
</feature>
<evidence type="ECO:0008006" key="6">
    <source>
        <dbReference type="Google" id="ProtNLM"/>
    </source>
</evidence>
<dbReference type="PANTHER" id="PTHR35340">
    <property type="entry name" value="PQQ ENZYME REPEAT PROTEIN-RELATED"/>
    <property type="match status" value="1"/>
</dbReference>
<keyword evidence="5" id="KW-1185">Reference proteome</keyword>
<dbReference type="InterPro" id="IPR039535">
    <property type="entry name" value="ASST-like"/>
</dbReference>
<evidence type="ECO:0000313" key="5">
    <source>
        <dbReference type="Proteomes" id="UP000243797"/>
    </source>
</evidence>
<feature type="region of interest" description="Disordered" evidence="1">
    <location>
        <begin position="665"/>
        <end position="708"/>
    </location>
</feature>
<dbReference type="PANTHER" id="PTHR35340:SF5">
    <property type="entry name" value="ASST-DOMAIN-CONTAINING PROTEIN"/>
    <property type="match status" value="1"/>
</dbReference>
<gene>
    <name evidence="4" type="ORF">CAC42_3179</name>
</gene>
<dbReference type="InParanoid" id="A0A2K1QRS8"/>
<sequence>MRAQSFVTSALSFLTFSSVINQVLGDVPPFENDQAYMDGYWGNYSRQHFITEEFWGSPVPNIRTPPQKGVSPSTHMMFTPASPKMPRANPIMLDVNDMSVVWYGPRMNWETLGSTVQECNNTKYITFWSGAGAEGWKEGQYYLLDENYNVKWNVSGQGDFQYADAHELYLTPQCTAIFTAYQDRPLNVTMGNYTSEYLLDSYFQEIDIATGNIIFQWNASAHLDIYDSYWNASIRQEGHSHDDGFDWFHINSVQKDRKGNYLVSSRHMHAIYYISGHTGNLIWQLGGKKNMFKDLSDGYATDFSWQHHARWVDHDMTQLSFFDNRNTGWHKDERLYVSRGVIVSLDYDLRTVKLEHQYLSTTSARVYREGSMQVLQDSPSPRNVLVGFGMEPHFTEYSENGTVLWDVIFSPVGKNRWSPDNYRFLKVNWTGAPLSMPKIAPGPTPTYIYDNNTNSFNIPLTDNSGAALTNDTAYFSWNGATEVKSWVVLASNTSADLSMKDFWAELPRSGFETSCFVGAGTRFVTVLAINKTDDVIGQSGIMDMNNFAMLDGVQGHNGTYNATQLAQRTEMWQAWVKTQAKNSLFVKLHAQWHTVKAGAMKTSAPVAAAAGAVFAIVAIGFFGCVVAVLSRRRRRYRGRRGWGYMRAKGSEMDELVVMKKTREKDEFEIGSDDEEGYSDEPYYGKTESEESTLRSCSEGSFVKEASPS</sequence>
<name>A0A2K1QRS8_9PEZI</name>
<feature type="compositionally biased region" description="Acidic residues" evidence="1">
    <location>
        <begin position="668"/>
        <end position="678"/>
    </location>
</feature>
<comment type="caution">
    <text evidence="4">The sequence shown here is derived from an EMBL/GenBank/DDBJ whole genome shotgun (WGS) entry which is preliminary data.</text>
</comment>
<protein>
    <recommendedName>
        <fullName evidence="6">ASST-domain-containing protein</fullName>
    </recommendedName>
</protein>